<dbReference type="InterPro" id="IPR036291">
    <property type="entry name" value="NAD(P)-bd_dom_sf"/>
</dbReference>
<dbReference type="PANTHER" id="PTHR43975:SF2">
    <property type="entry name" value="EG:BACR7A4.14 PROTEIN-RELATED"/>
    <property type="match status" value="1"/>
</dbReference>
<dbReference type="GeneID" id="106471983"/>
<dbReference type="Pfam" id="PF00106">
    <property type="entry name" value="adh_short"/>
    <property type="match status" value="1"/>
</dbReference>
<comment type="similarity">
    <text evidence="1">Belongs to the short-chain dehydrogenases/reductases (SDR) family.</text>
</comment>
<dbReference type="PRINTS" id="PR00080">
    <property type="entry name" value="SDRFAMILY"/>
</dbReference>
<dbReference type="SUPFAM" id="SSF51735">
    <property type="entry name" value="NAD(P)-binding Rossmann-fold domains"/>
    <property type="match status" value="1"/>
</dbReference>
<dbReference type="PRINTS" id="PR00081">
    <property type="entry name" value="GDHRDH"/>
</dbReference>
<organism evidence="2 3">
    <name type="scientific">Limulus polyphemus</name>
    <name type="common">Atlantic horseshoe crab</name>
    <dbReference type="NCBI Taxonomy" id="6850"/>
    <lineage>
        <taxon>Eukaryota</taxon>
        <taxon>Metazoa</taxon>
        <taxon>Ecdysozoa</taxon>
        <taxon>Arthropoda</taxon>
        <taxon>Chelicerata</taxon>
        <taxon>Merostomata</taxon>
        <taxon>Xiphosura</taxon>
        <taxon>Limulidae</taxon>
        <taxon>Limulus</taxon>
    </lineage>
</organism>
<name>A0ABM1TK98_LIMPO</name>
<proteinExistence type="inferred from homology"/>
<keyword evidence="2" id="KW-1185">Reference proteome</keyword>
<evidence type="ECO:0000313" key="2">
    <source>
        <dbReference type="Proteomes" id="UP000694941"/>
    </source>
</evidence>
<sequence length="238" mass="25693">MDTLITCKIYGMAPNHTVKKLEQKVAIITGASSGIGRATAVVFSRLGARLALSGRNQENLTESAEECETVSPNNLKPLCIVGDVTIESDINRIMKSTIDTYGRLDILVSLFTRKNIDEHIFSKTHRHPLLAVYHLTMLAVPHLIESKGSIVNVSSVLSKRGGATVFSYTMSKGAFDQFTRSVALDLAPKQVRVNSVNPGTIETNIFTTVGADVKEVRVKGSEGIKGPSEDIKLHGGAT</sequence>
<reference evidence="3" key="1">
    <citation type="submission" date="2025-08" db="UniProtKB">
        <authorList>
            <consortium name="RefSeq"/>
        </authorList>
    </citation>
    <scope>IDENTIFICATION</scope>
    <source>
        <tissue evidence="3">Muscle</tissue>
    </source>
</reference>
<dbReference type="Proteomes" id="UP000694941">
    <property type="component" value="Unplaced"/>
</dbReference>
<gene>
    <name evidence="3" type="primary">LOC106471983</name>
</gene>
<accession>A0ABM1TK98</accession>
<dbReference type="PANTHER" id="PTHR43975">
    <property type="entry name" value="ZGC:101858"/>
    <property type="match status" value="1"/>
</dbReference>
<dbReference type="InterPro" id="IPR002347">
    <property type="entry name" value="SDR_fam"/>
</dbReference>
<evidence type="ECO:0000313" key="3">
    <source>
        <dbReference type="RefSeq" id="XP_022256304.1"/>
    </source>
</evidence>
<dbReference type="Gene3D" id="3.40.50.720">
    <property type="entry name" value="NAD(P)-binding Rossmann-like Domain"/>
    <property type="match status" value="1"/>
</dbReference>
<dbReference type="RefSeq" id="XP_022256304.1">
    <property type="nucleotide sequence ID" value="XM_022400596.1"/>
</dbReference>
<protein>
    <submittedName>
        <fullName evidence="3">Uncharacterized protein LOC106471983</fullName>
    </submittedName>
</protein>
<evidence type="ECO:0000256" key="1">
    <source>
        <dbReference type="RuleBase" id="RU000363"/>
    </source>
</evidence>